<comment type="caution">
    <text evidence="1">The sequence shown here is derived from an EMBL/GenBank/DDBJ whole genome shotgun (WGS) entry which is preliminary data.</text>
</comment>
<name>A0ABD2MXT1_9CUCU</name>
<sequence>MSLRVPESLSMNLAQSATREALKEFFKMLKTLFQELGIADQPERIGNRDKSGFMFVMRSGKNCSFHWQKIIFTSKHLEKTTTTVPINGDSIPPMVIFKDTADAASKVTASKDSYITKERIDEPCETLEENCNMRHQSNEDE</sequence>
<accession>A0ABD2MXT1</accession>
<dbReference type="Proteomes" id="UP001516400">
    <property type="component" value="Unassembled WGS sequence"/>
</dbReference>
<reference evidence="1 2" key="1">
    <citation type="journal article" date="2021" name="BMC Biol.">
        <title>Horizontally acquired antibacterial genes associated with adaptive radiation of ladybird beetles.</title>
        <authorList>
            <person name="Li H.S."/>
            <person name="Tang X.F."/>
            <person name="Huang Y.H."/>
            <person name="Xu Z.Y."/>
            <person name="Chen M.L."/>
            <person name="Du X.Y."/>
            <person name="Qiu B.Y."/>
            <person name="Chen P.T."/>
            <person name="Zhang W."/>
            <person name="Slipinski A."/>
            <person name="Escalona H.E."/>
            <person name="Waterhouse R.M."/>
            <person name="Zwick A."/>
            <person name="Pang H."/>
        </authorList>
    </citation>
    <scope>NUCLEOTIDE SEQUENCE [LARGE SCALE GENOMIC DNA]</scope>
    <source>
        <strain evidence="1">SYSU2018</strain>
    </source>
</reference>
<dbReference type="AlphaFoldDB" id="A0ABD2MXT1"/>
<protein>
    <submittedName>
        <fullName evidence="1">Uncharacterized protein</fullName>
    </submittedName>
</protein>
<keyword evidence="2" id="KW-1185">Reference proteome</keyword>
<proteinExistence type="predicted"/>
<organism evidence="1 2">
    <name type="scientific">Cryptolaemus montrouzieri</name>
    <dbReference type="NCBI Taxonomy" id="559131"/>
    <lineage>
        <taxon>Eukaryota</taxon>
        <taxon>Metazoa</taxon>
        <taxon>Ecdysozoa</taxon>
        <taxon>Arthropoda</taxon>
        <taxon>Hexapoda</taxon>
        <taxon>Insecta</taxon>
        <taxon>Pterygota</taxon>
        <taxon>Neoptera</taxon>
        <taxon>Endopterygota</taxon>
        <taxon>Coleoptera</taxon>
        <taxon>Polyphaga</taxon>
        <taxon>Cucujiformia</taxon>
        <taxon>Coccinelloidea</taxon>
        <taxon>Coccinellidae</taxon>
        <taxon>Scymninae</taxon>
        <taxon>Scymnini</taxon>
        <taxon>Cryptolaemus</taxon>
    </lineage>
</organism>
<evidence type="ECO:0000313" key="1">
    <source>
        <dbReference type="EMBL" id="KAL3271150.1"/>
    </source>
</evidence>
<gene>
    <name evidence="1" type="ORF">HHI36_021648</name>
</gene>
<evidence type="ECO:0000313" key="2">
    <source>
        <dbReference type="Proteomes" id="UP001516400"/>
    </source>
</evidence>
<dbReference type="EMBL" id="JABFTP020000042">
    <property type="protein sequence ID" value="KAL3271150.1"/>
    <property type="molecule type" value="Genomic_DNA"/>
</dbReference>